<protein>
    <submittedName>
        <fullName evidence="3">Carbohydrate esterase family 9 protein</fullName>
    </submittedName>
</protein>
<dbReference type="GO" id="GO:0005737">
    <property type="term" value="C:cytoplasm"/>
    <property type="evidence" value="ECO:0007669"/>
    <property type="project" value="TreeGrafter"/>
</dbReference>
<dbReference type="SUPFAM" id="SSF51338">
    <property type="entry name" value="Composite domain of metallo-dependent hydrolases"/>
    <property type="match status" value="1"/>
</dbReference>
<evidence type="ECO:0000313" key="4">
    <source>
        <dbReference type="Proteomes" id="UP000807306"/>
    </source>
</evidence>
<dbReference type="InterPro" id="IPR050138">
    <property type="entry name" value="DHOase/Allantoinase_Hydrolase"/>
</dbReference>
<dbReference type="Gene3D" id="3.20.20.140">
    <property type="entry name" value="Metal-dependent hydrolases"/>
    <property type="match status" value="2"/>
</dbReference>
<organism evidence="3 4">
    <name type="scientific">Crepidotus variabilis</name>
    <dbReference type="NCBI Taxonomy" id="179855"/>
    <lineage>
        <taxon>Eukaryota</taxon>
        <taxon>Fungi</taxon>
        <taxon>Dikarya</taxon>
        <taxon>Basidiomycota</taxon>
        <taxon>Agaricomycotina</taxon>
        <taxon>Agaricomycetes</taxon>
        <taxon>Agaricomycetidae</taxon>
        <taxon>Agaricales</taxon>
        <taxon>Agaricineae</taxon>
        <taxon>Crepidotaceae</taxon>
        <taxon>Crepidotus</taxon>
    </lineage>
</organism>
<feature type="signal peptide" evidence="1">
    <location>
        <begin position="1"/>
        <end position="20"/>
    </location>
</feature>
<feature type="chain" id="PRO_5040360344" evidence="1">
    <location>
        <begin position="21"/>
        <end position="922"/>
    </location>
</feature>
<reference evidence="3" key="1">
    <citation type="submission" date="2020-11" db="EMBL/GenBank/DDBJ databases">
        <authorList>
            <consortium name="DOE Joint Genome Institute"/>
            <person name="Ahrendt S."/>
            <person name="Riley R."/>
            <person name="Andreopoulos W."/>
            <person name="Labutti K."/>
            <person name="Pangilinan J."/>
            <person name="Ruiz-Duenas F.J."/>
            <person name="Barrasa J.M."/>
            <person name="Sanchez-Garcia M."/>
            <person name="Camarero S."/>
            <person name="Miyauchi S."/>
            <person name="Serrano A."/>
            <person name="Linde D."/>
            <person name="Babiker R."/>
            <person name="Drula E."/>
            <person name="Ayuso-Fernandez I."/>
            <person name="Pacheco R."/>
            <person name="Padilla G."/>
            <person name="Ferreira P."/>
            <person name="Barriuso J."/>
            <person name="Kellner H."/>
            <person name="Castanera R."/>
            <person name="Alfaro M."/>
            <person name="Ramirez L."/>
            <person name="Pisabarro A.G."/>
            <person name="Kuo A."/>
            <person name="Tritt A."/>
            <person name="Lipzen A."/>
            <person name="He G."/>
            <person name="Yan M."/>
            <person name="Ng V."/>
            <person name="Cullen D."/>
            <person name="Martin F."/>
            <person name="Rosso M.-N."/>
            <person name="Henrissat B."/>
            <person name="Hibbett D."/>
            <person name="Martinez A.T."/>
            <person name="Grigoriev I.V."/>
        </authorList>
    </citation>
    <scope>NUCLEOTIDE SEQUENCE</scope>
    <source>
        <strain evidence="3">CBS 506.95</strain>
    </source>
</reference>
<dbReference type="InterPro" id="IPR011059">
    <property type="entry name" value="Metal-dep_hydrolase_composite"/>
</dbReference>
<dbReference type="InterPro" id="IPR006680">
    <property type="entry name" value="Amidohydro-rel"/>
</dbReference>
<dbReference type="Pfam" id="PF01979">
    <property type="entry name" value="Amidohydro_1"/>
    <property type="match status" value="1"/>
</dbReference>
<dbReference type="InterPro" id="IPR032466">
    <property type="entry name" value="Metal_Hydrolase"/>
</dbReference>
<dbReference type="Proteomes" id="UP000807306">
    <property type="component" value="Unassembled WGS sequence"/>
</dbReference>
<dbReference type="PANTHER" id="PTHR43668">
    <property type="entry name" value="ALLANTOINASE"/>
    <property type="match status" value="1"/>
</dbReference>
<dbReference type="GO" id="GO:0004038">
    <property type="term" value="F:allantoinase activity"/>
    <property type="evidence" value="ECO:0007669"/>
    <property type="project" value="TreeGrafter"/>
</dbReference>
<dbReference type="GO" id="GO:0006145">
    <property type="term" value="P:purine nucleobase catabolic process"/>
    <property type="evidence" value="ECO:0007669"/>
    <property type="project" value="TreeGrafter"/>
</dbReference>
<evidence type="ECO:0000313" key="3">
    <source>
        <dbReference type="EMBL" id="KAF9523733.1"/>
    </source>
</evidence>
<keyword evidence="4" id="KW-1185">Reference proteome</keyword>
<dbReference type="EMBL" id="MU157911">
    <property type="protein sequence ID" value="KAF9523733.1"/>
    <property type="molecule type" value="Genomic_DNA"/>
</dbReference>
<dbReference type="AlphaFoldDB" id="A0A9P6E6V9"/>
<comment type="caution">
    <text evidence="3">The sequence shown here is derived from an EMBL/GenBank/DDBJ whole genome shotgun (WGS) entry which is preliminary data.</text>
</comment>
<evidence type="ECO:0000256" key="1">
    <source>
        <dbReference type="SAM" id="SignalP"/>
    </source>
</evidence>
<name>A0A9P6E6V9_9AGAR</name>
<dbReference type="OrthoDB" id="10258955at2759"/>
<evidence type="ECO:0000259" key="2">
    <source>
        <dbReference type="Pfam" id="PF01979"/>
    </source>
</evidence>
<proteinExistence type="predicted"/>
<accession>A0A9P6E6V9</accession>
<feature type="domain" description="Amidohydrolase-related" evidence="2">
    <location>
        <begin position="127"/>
        <end position="489"/>
    </location>
</feature>
<gene>
    <name evidence="3" type="ORF">CPB83DRAFT_821108</name>
</gene>
<dbReference type="PANTHER" id="PTHR43668:SF5">
    <property type="entry name" value="AMIDOHYDROLASE 3 DOMAIN-CONTAINING PROTEIN"/>
    <property type="match status" value="1"/>
</dbReference>
<sequence>MTTVLLVIASSSVVLYNSASLEWNQRKRQVHVPINAAEIVHKCNSLNILPGPPKNFHSRSQSDRFQPGTQPTLIKNATLWTGRSEGHEVLSGSLLLDKGIIKAVGNIEQAVIDAYDNLNVIEAHGAWVTPGIVDVHSHIGVDSIPELKGSDDTNSFKGLVLPWLRSLDGLNTHDESYRLSISGGVTTVNVLPGSADAIGGQAFTIKLRSTAERSPSSMVLEPPHNLNGTHIDPSLPPRWRQMKHACGENPSGVYQGTRMDTQWAFREGYNTARQVKDKQDAYCSKALSGDWQDLGEFPDDLQWEALVDVLRGRVKVHNHCYEAVDLDNMVRLTNEFKFSIAAFHHAHETYLVPDLLKKAYGKTPAVALFATNARYKREAYRGSEFAPRILSDHGLQVVMKSDHPVLNSRHVLYEAQQAHYYGLPSNLALASVTSTSATILGYDHRIGYLKEGHDADVAIWDSHPLTLGAAPTQVLIDGIAQLEKPFVVKKPSESQKVPETPNFDEDAKEAVKYDGLPPLEPKKAKAEVVIFNNVSEIFIRKAGKVEAAYMAKEANLRSDSVAVAVHGELVCFGVADECGLAQYGADVQHIDLEGGSISPSLLSYGAPLGLVHIDAEASANDGSAANPLDDDQPKLLGPGSVIRAVDGLLFSSRDALLAYRAGVTTGISAPQTDGFLAGIGAAFGTGLPHRLAHGAVLQQETALHFDLISSKTSVSTQMAALRNLFVASGAKGELADRIERVLWHGVPLVVRVHSADIIATLLELKKEIENKHGTDIKLTIVGGAEAHLLAREIGKAGVGVILIPSRPFPTTWKSKRILPGPPLSQDSAISVLIAHGVIVGLGIEEQWSARHTRFDVGWAALEAGGDLSKSEAIALASVNLEQLLGLRDAVTDLVAVKQGTLFDFEGKVAGIISQQRGLVDMI</sequence>
<dbReference type="SUPFAM" id="SSF51556">
    <property type="entry name" value="Metallo-dependent hydrolases"/>
    <property type="match status" value="1"/>
</dbReference>
<keyword evidence="1" id="KW-0732">Signal</keyword>